<protein>
    <recommendedName>
        <fullName evidence="3">Phage tail protein</fullName>
    </recommendedName>
</protein>
<dbReference type="InterPro" id="IPR010667">
    <property type="entry name" value="Phage_T4_Gp19"/>
</dbReference>
<dbReference type="Proteomes" id="UP000075515">
    <property type="component" value="Unassembled WGS sequence"/>
</dbReference>
<dbReference type="PANTHER" id="PTHR38009:SF1">
    <property type="entry name" value="CONSERVED HYPOTHETICAL PHAGE TAIL PROTEIN"/>
    <property type="match status" value="1"/>
</dbReference>
<organism evidence="1 2">
    <name type="scientific">Sorangium cellulosum</name>
    <name type="common">Polyangium cellulosum</name>
    <dbReference type="NCBI Taxonomy" id="56"/>
    <lineage>
        <taxon>Bacteria</taxon>
        <taxon>Pseudomonadati</taxon>
        <taxon>Myxococcota</taxon>
        <taxon>Polyangia</taxon>
        <taxon>Polyangiales</taxon>
        <taxon>Polyangiaceae</taxon>
        <taxon>Sorangium</taxon>
    </lineage>
</organism>
<dbReference type="AlphaFoldDB" id="A0A150R6K0"/>
<dbReference type="PANTHER" id="PTHR38009">
    <property type="entry name" value="CONSERVED HYPOTHETICAL PHAGE TAIL PROTEIN"/>
    <property type="match status" value="1"/>
</dbReference>
<dbReference type="NCBIfam" id="TIGR02241">
    <property type="entry name" value="conserved hypothetical phage tail region protein"/>
    <property type="match status" value="1"/>
</dbReference>
<accession>A0A150R6K0</accession>
<comment type="caution">
    <text evidence="1">The sequence shown here is derived from an EMBL/GenBank/DDBJ whole genome shotgun (WGS) entry which is preliminary data.</text>
</comment>
<gene>
    <name evidence="1" type="ORF">BE18_16420</name>
</gene>
<evidence type="ECO:0000313" key="2">
    <source>
        <dbReference type="Proteomes" id="UP000075515"/>
    </source>
</evidence>
<sequence>MPLTQPAVAFNFLVTMWDCQGPGFFGIDAAGAGGWGVASRVASGLVNMASQLLLGAFSEVSGLNVELEIEAFSAGGMNAAPMKFVKAGKHPNLVLKRGVTFNTDIWDWHQQVLYGQDPMIRKSGVILLLERGSLVNKAGQGSGFDLLAQLTRPPIAAWFFERGLPERLTGPQLEAKSSAIAIEQLEISHEGLTRVSLAAIPGMS</sequence>
<evidence type="ECO:0000313" key="1">
    <source>
        <dbReference type="EMBL" id="KYF75884.1"/>
    </source>
</evidence>
<dbReference type="Pfam" id="PF06841">
    <property type="entry name" value="Phage_T4_gp19"/>
    <property type="match status" value="1"/>
</dbReference>
<name>A0A150R6K0_SORCE</name>
<evidence type="ECO:0008006" key="3">
    <source>
        <dbReference type="Google" id="ProtNLM"/>
    </source>
</evidence>
<dbReference type="GO" id="GO:0005198">
    <property type="term" value="F:structural molecule activity"/>
    <property type="evidence" value="ECO:0007669"/>
    <property type="project" value="InterPro"/>
</dbReference>
<proteinExistence type="predicted"/>
<feature type="non-terminal residue" evidence="1">
    <location>
        <position position="204"/>
    </location>
</feature>
<dbReference type="InterPro" id="IPR011747">
    <property type="entry name" value="CHP02241"/>
</dbReference>
<reference evidence="1 2" key="1">
    <citation type="submission" date="2014-02" db="EMBL/GenBank/DDBJ databases">
        <title>The small core and large imbalanced accessory genome model reveals a collaborative survival strategy of Sorangium cellulosum strains in nature.</title>
        <authorList>
            <person name="Han K."/>
            <person name="Peng R."/>
            <person name="Blom J."/>
            <person name="Li Y.-Z."/>
        </authorList>
    </citation>
    <scope>NUCLEOTIDE SEQUENCE [LARGE SCALE GENOMIC DNA]</scope>
    <source>
        <strain evidence="1 2">So0149</strain>
    </source>
</reference>
<dbReference type="EMBL" id="JEMC01004103">
    <property type="protein sequence ID" value="KYF75884.1"/>
    <property type="molecule type" value="Genomic_DNA"/>
</dbReference>